<dbReference type="Gene3D" id="3.40.1440.60">
    <property type="entry name" value="PriA, 3(prime) DNA-binding domain"/>
    <property type="match status" value="1"/>
</dbReference>
<keyword evidence="9 12" id="KW-0238">DNA-binding</keyword>
<dbReference type="InterPro" id="IPR042115">
    <property type="entry name" value="PriA_3primeBD_sf"/>
</dbReference>
<dbReference type="PANTHER" id="PTHR30580:SF0">
    <property type="entry name" value="PRIMOSOMAL PROTEIN N"/>
    <property type="match status" value="1"/>
</dbReference>
<evidence type="ECO:0000259" key="13">
    <source>
        <dbReference type="PROSITE" id="PS51192"/>
    </source>
</evidence>
<dbReference type="EMBL" id="PUEC01000004">
    <property type="protein sequence ID" value="PWB03709.1"/>
    <property type="molecule type" value="Genomic_DNA"/>
</dbReference>
<evidence type="ECO:0000256" key="3">
    <source>
        <dbReference type="ARBA" id="ARBA00022723"/>
    </source>
</evidence>
<feature type="binding site" evidence="12">
    <location>
        <position position="532"/>
    </location>
    <ligand>
        <name>Zn(2+)</name>
        <dbReference type="ChEBI" id="CHEBI:29105"/>
        <label>1</label>
    </ligand>
</feature>
<dbReference type="InterPro" id="IPR005259">
    <property type="entry name" value="PriA"/>
</dbReference>
<feature type="domain" description="Helicase ATP-binding" evidence="13">
    <location>
        <begin position="298"/>
        <end position="466"/>
    </location>
</feature>
<dbReference type="FunFam" id="3.40.50.300:FF:000489">
    <property type="entry name" value="Primosome assembly protein PriA"/>
    <property type="match status" value="1"/>
</dbReference>
<comment type="catalytic activity">
    <reaction evidence="12">
        <text>Couples ATP hydrolysis with the unwinding of duplex DNA by translocating in the 3'-5' direction.</text>
        <dbReference type="EC" id="5.6.2.4"/>
    </reaction>
</comment>
<dbReference type="PROSITE" id="PS51192">
    <property type="entry name" value="HELICASE_ATP_BIND_1"/>
    <property type="match status" value="1"/>
</dbReference>
<dbReference type="InterPro" id="IPR040498">
    <property type="entry name" value="PriA_CRR"/>
</dbReference>
<organism evidence="15 16">
    <name type="scientific">Duncaniella muris</name>
    <dbReference type="NCBI Taxonomy" id="2094150"/>
    <lineage>
        <taxon>Bacteria</taxon>
        <taxon>Pseudomonadati</taxon>
        <taxon>Bacteroidota</taxon>
        <taxon>Bacteroidia</taxon>
        <taxon>Bacteroidales</taxon>
        <taxon>Muribaculaceae</taxon>
        <taxon>Duncaniella</taxon>
    </lineage>
</organism>
<dbReference type="AlphaFoldDB" id="A0A2V1ILJ5"/>
<dbReference type="GO" id="GO:0006270">
    <property type="term" value="P:DNA replication initiation"/>
    <property type="evidence" value="ECO:0007669"/>
    <property type="project" value="TreeGrafter"/>
</dbReference>
<evidence type="ECO:0000256" key="5">
    <source>
        <dbReference type="ARBA" id="ARBA00022801"/>
    </source>
</evidence>
<evidence type="ECO:0000256" key="8">
    <source>
        <dbReference type="ARBA" id="ARBA00022840"/>
    </source>
</evidence>
<keyword evidence="7 12" id="KW-0862">Zinc</keyword>
<dbReference type="SMART" id="SM00487">
    <property type="entry name" value="DEXDc"/>
    <property type="match status" value="1"/>
</dbReference>
<keyword evidence="16" id="KW-1185">Reference proteome</keyword>
<dbReference type="GO" id="GO:0005524">
    <property type="term" value="F:ATP binding"/>
    <property type="evidence" value="ECO:0007669"/>
    <property type="project" value="UniProtKB-UniRule"/>
</dbReference>
<accession>A0A2V1ILJ5</accession>
<protein>
    <recommendedName>
        <fullName evidence="12">Replication restart protein PriA</fullName>
    </recommendedName>
    <alternativeName>
        <fullName evidence="12">ATP-dependent DNA helicase PriA</fullName>
        <ecNumber evidence="12">5.6.2.4</ecNumber>
    </alternativeName>
    <alternativeName>
        <fullName evidence="12">DNA 3'-5' helicase PriA</fullName>
    </alternativeName>
</protein>
<dbReference type="GO" id="GO:0006310">
    <property type="term" value="P:DNA recombination"/>
    <property type="evidence" value="ECO:0007669"/>
    <property type="project" value="InterPro"/>
</dbReference>
<feature type="domain" description="Helicase C-terminal" evidence="14">
    <location>
        <begin position="530"/>
        <end position="734"/>
    </location>
</feature>
<comment type="subunit">
    <text evidence="12">Component of the replication restart primosome.</text>
</comment>
<evidence type="ECO:0000256" key="9">
    <source>
        <dbReference type="ARBA" id="ARBA00023125"/>
    </source>
</evidence>
<dbReference type="CDD" id="cd17929">
    <property type="entry name" value="DEXHc_priA"/>
    <property type="match status" value="1"/>
</dbReference>
<gene>
    <name evidence="12 15" type="primary">priA</name>
    <name evidence="15" type="ORF">C5O23_03065</name>
</gene>
<dbReference type="SUPFAM" id="SSF52540">
    <property type="entry name" value="P-loop containing nucleoside triphosphate hydrolases"/>
    <property type="match status" value="2"/>
</dbReference>
<dbReference type="InterPro" id="IPR001650">
    <property type="entry name" value="Helicase_C-like"/>
</dbReference>
<dbReference type="InterPro" id="IPR027417">
    <property type="entry name" value="P-loop_NTPase"/>
</dbReference>
<evidence type="ECO:0000256" key="11">
    <source>
        <dbReference type="ARBA" id="ARBA00048988"/>
    </source>
</evidence>
<dbReference type="Proteomes" id="UP000244905">
    <property type="component" value="Unassembled WGS sequence"/>
</dbReference>
<keyword evidence="1 12" id="KW-0639">Primosome</keyword>
<feature type="binding site" evidence="12">
    <location>
        <position position="572"/>
    </location>
    <ligand>
        <name>Zn(2+)</name>
        <dbReference type="ChEBI" id="CHEBI:29105"/>
        <label>1</label>
    </ligand>
</feature>
<evidence type="ECO:0000256" key="10">
    <source>
        <dbReference type="ARBA" id="ARBA00023235"/>
    </source>
</evidence>
<dbReference type="GO" id="GO:0003677">
    <property type="term" value="F:DNA binding"/>
    <property type="evidence" value="ECO:0007669"/>
    <property type="project" value="UniProtKB-UniRule"/>
</dbReference>
<feature type="binding site" evidence="12">
    <location>
        <position position="556"/>
    </location>
    <ligand>
        <name>Zn(2+)</name>
        <dbReference type="ChEBI" id="CHEBI:29105"/>
        <label>2</label>
    </ligand>
</feature>
<dbReference type="Gene3D" id="3.40.50.300">
    <property type="entry name" value="P-loop containing nucleotide triphosphate hydrolases"/>
    <property type="match status" value="2"/>
</dbReference>
<keyword evidence="2 12" id="KW-0235">DNA replication</keyword>
<keyword evidence="3 12" id="KW-0479">Metal-binding</keyword>
<dbReference type="PROSITE" id="PS51194">
    <property type="entry name" value="HELICASE_CTER"/>
    <property type="match status" value="1"/>
</dbReference>
<feature type="binding site" evidence="12">
    <location>
        <position position="529"/>
    </location>
    <ligand>
        <name>Zn(2+)</name>
        <dbReference type="ChEBI" id="CHEBI:29105"/>
        <label>1</label>
    </ligand>
</feature>
<keyword evidence="10 12" id="KW-0413">Isomerase</keyword>
<sequence>MIFVEVLLPVPISGTFTYSVPEALADSIRIGYRVIVPFGRKKFYTGIIASQTPVAPQGYEVKDIALILDEWAVVRHLQLKLWHWMADYYLCTPGEVMRAAMPAGLKIESETFVSADPDYEEKPDERLSQREMAVMNYILGCEKKQPLDLIGKKTGFANIGPIINSLLEKGAVQISENLVERYRSRKETYVRLTVDKGDSDGLHKAFDSVRSGSMQEKALLALIEISAFMRQDSELQEVTRTELMERSGVTTTVIAAMAKKGIVDIYKKEISRFSYSGLVTGELPVLSEAQASALDSIHKSWFEKDITLLRGVTSSGKTEIYIHLIDYVLRQGRQALYLVPEIALTTQLTRRLQRVFGDKVVIYHSKFSDNDRVDIWKKLLASSEPCVVIGARSAVFLPFASLGLVIVDEEHESAYKQQDPAPRYNGRDAAIVLASMHGAKTLLGSATPAVDTYYKALTGRFGLIELTERYEGLRLPQVEIIDMAAARKRGEVEGAFSLLTRRLVNESLQRGEQSILFINRRGYAPIARCKLCGYVPKCENCDVSLTYHRHSDKLICHYCGTPYGVPDVCPACKEPGIEVLGYGSERVEEEIDSLFPTAAIARMDLDTTRSKDGYETIIDNFSKGKSQILVGTQMVTKGLDFGRVSMVGVINADSIVNFPDFRASERAFNMIEQVAGRAGRKSDNGVVAVQTYNPSHPLFDFLVRHDYKDYYQREIQERQRYNYPPFVRIIYVYIKHKDPAAVSTIAFEFASRLRVLLGNRVSGPDEPYVARIQTLYIRRIMLKIETQASISKVKSLLNDIRIEMTNSRQLLGAVLYYDVDPM</sequence>
<keyword evidence="8 12" id="KW-0067">ATP-binding</keyword>
<comment type="similarity">
    <text evidence="12">Belongs to the helicase family. PriA subfamily.</text>
</comment>
<dbReference type="NCBIfam" id="TIGR00595">
    <property type="entry name" value="priA"/>
    <property type="match status" value="1"/>
</dbReference>
<evidence type="ECO:0000256" key="4">
    <source>
        <dbReference type="ARBA" id="ARBA00022741"/>
    </source>
</evidence>
<feature type="binding site" evidence="12">
    <location>
        <position position="538"/>
    </location>
    <ligand>
        <name>Zn(2+)</name>
        <dbReference type="ChEBI" id="CHEBI:29105"/>
        <label>2</label>
    </ligand>
</feature>
<dbReference type="Pfam" id="PF00270">
    <property type="entry name" value="DEAD"/>
    <property type="match status" value="1"/>
</dbReference>
<dbReference type="InterPro" id="IPR041222">
    <property type="entry name" value="PriA_3primeBD"/>
</dbReference>
<dbReference type="Pfam" id="PF18319">
    <property type="entry name" value="Zn_ribbon_PriA"/>
    <property type="match status" value="1"/>
</dbReference>
<evidence type="ECO:0000256" key="1">
    <source>
        <dbReference type="ARBA" id="ARBA00022515"/>
    </source>
</evidence>
<evidence type="ECO:0000256" key="12">
    <source>
        <dbReference type="HAMAP-Rule" id="MF_00983"/>
    </source>
</evidence>
<evidence type="ECO:0000259" key="14">
    <source>
        <dbReference type="PROSITE" id="PS51194"/>
    </source>
</evidence>
<reference evidence="16" key="1">
    <citation type="submission" date="2018-02" db="EMBL/GenBank/DDBJ databases">
        <authorList>
            <person name="Clavel T."/>
            <person name="Strowig T."/>
        </authorList>
    </citation>
    <scope>NUCLEOTIDE SEQUENCE [LARGE SCALE GENOMIC DNA]</scope>
    <source>
        <strain evidence="16">DSM 103720</strain>
    </source>
</reference>
<evidence type="ECO:0000256" key="2">
    <source>
        <dbReference type="ARBA" id="ARBA00022705"/>
    </source>
</evidence>
<comment type="cofactor">
    <cofactor evidence="12">
        <name>Zn(2+)</name>
        <dbReference type="ChEBI" id="CHEBI:29105"/>
    </cofactor>
    <text evidence="12">Binds 2 zinc ions per subunit.</text>
</comment>
<comment type="caution">
    <text evidence="15">The sequence shown here is derived from an EMBL/GenBank/DDBJ whole genome shotgun (WGS) entry which is preliminary data.</text>
</comment>
<evidence type="ECO:0000256" key="6">
    <source>
        <dbReference type="ARBA" id="ARBA00022806"/>
    </source>
</evidence>
<keyword evidence="5 12" id="KW-0378">Hydrolase</keyword>
<name>A0A2V1ILJ5_9BACT</name>
<dbReference type="GO" id="GO:0016887">
    <property type="term" value="F:ATP hydrolysis activity"/>
    <property type="evidence" value="ECO:0007669"/>
    <property type="project" value="RHEA"/>
</dbReference>
<dbReference type="GO" id="GO:0043138">
    <property type="term" value="F:3'-5' DNA helicase activity"/>
    <property type="evidence" value="ECO:0007669"/>
    <property type="project" value="UniProtKB-EC"/>
</dbReference>
<feature type="binding site" evidence="12">
    <location>
        <position position="559"/>
    </location>
    <ligand>
        <name>Zn(2+)</name>
        <dbReference type="ChEBI" id="CHEBI:29105"/>
        <label>2</label>
    </ligand>
</feature>
<evidence type="ECO:0000313" key="15">
    <source>
        <dbReference type="EMBL" id="PWB03709.1"/>
    </source>
</evidence>
<feature type="binding site" evidence="12">
    <location>
        <position position="569"/>
    </location>
    <ligand>
        <name>Zn(2+)</name>
        <dbReference type="ChEBI" id="CHEBI:29105"/>
        <label>1</label>
    </ligand>
</feature>
<dbReference type="Pfam" id="PF00271">
    <property type="entry name" value="Helicase_C"/>
    <property type="match status" value="1"/>
</dbReference>
<dbReference type="GO" id="GO:0006269">
    <property type="term" value="P:DNA replication, synthesis of primer"/>
    <property type="evidence" value="ECO:0007669"/>
    <property type="project" value="UniProtKB-KW"/>
</dbReference>
<feature type="binding site" evidence="12">
    <location>
        <position position="541"/>
    </location>
    <ligand>
        <name>Zn(2+)</name>
        <dbReference type="ChEBI" id="CHEBI:29105"/>
        <label>2</label>
    </ligand>
</feature>
<comment type="catalytic activity">
    <reaction evidence="11 12">
        <text>ATP + H2O = ADP + phosphate + H(+)</text>
        <dbReference type="Rhea" id="RHEA:13065"/>
        <dbReference type="ChEBI" id="CHEBI:15377"/>
        <dbReference type="ChEBI" id="CHEBI:15378"/>
        <dbReference type="ChEBI" id="CHEBI:30616"/>
        <dbReference type="ChEBI" id="CHEBI:43474"/>
        <dbReference type="ChEBI" id="CHEBI:456216"/>
        <dbReference type="EC" id="5.6.2.4"/>
    </reaction>
</comment>
<dbReference type="EC" id="5.6.2.4" evidence="12"/>
<dbReference type="GeneID" id="82525330"/>
<dbReference type="RefSeq" id="WP_107031491.1">
    <property type="nucleotide sequence ID" value="NZ_PUEC01000004.1"/>
</dbReference>
<keyword evidence="6 12" id="KW-0347">Helicase</keyword>
<proteinExistence type="inferred from homology"/>
<evidence type="ECO:0000313" key="16">
    <source>
        <dbReference type="Proteomes" id="UP000244905"/>
    </source>
</evidence>
<dbReference type="GO" id="GO:0008270">
    <property type="term" value="F:zinc ion binding"/>
    <property type="evidence" value="ECO:0007669"/>
    <property type="project" value="UniProtKB-UniRule"/>
</dbReference>
<dbReference type="FunFam" id="3.40.1440.60:FF:000001">
    <property type="entry name" value="Primosomal protein N"/>
    <property type="match status" value="1"/>
</dbReference>
<dbReference type="PANTHER" id="PTHR30580">
    <property type="entry name" value="PRIMOSOMAL PROTEIN N"/>
    <property type="match status" value="1"/>
</dbReference>
<dbReference type="SMART" id="SM00490">
    <property type="entry name" value="HELICc"/>
    <property type="match status" value="1"/>
</dbReference>
<evidence type="ECO:0000256" key="7">
    <source>
        <dbReference type="ARBA" id="ARBA00022833"/>
    </source>
</evidence>
<dbReference type="GO" id="GO:1990077">
    <property type="term" value="C:primosome complex"/>
    <property type="evidence" value="ECO:0007669"/>
    <property type="project" value="UniProtKB-UniRule"/>
</dbReference>
<dbReference type="InterPro" id="IPR014001">
    <property type="entry name" value="Helicase_ATP-bd"/>
</dbReference>
<comment type="function">
    <text evidence="12">Initiates the restart of stalled replication forks, which reloads the replicative helicase on sites other than the origin of replication. Recognizes and binds to abandoned replication forks and remodels them to uncover a helicase loading site. Promotes assembly of the primosome at these replication forks.</text>
</comment>
<dbReference type="CDD" id="cd18804">
    <property type="entry name" value="SF2_C_priA"/>
    <property type="match status" value="1"/>
</dbReference>
<dbReference type="HAMAP" id="MF_00983">
    <property type="entry name" value="PriA"/>
    <property type="match status" value="1"/>
</dbReference>
<dbReference type="GO" id="GO:0006302">
    <property type="term" value="P:double-strand break repair"/>
    <property type="evidence" value="ECO:0007669"/>
    <property type="project" value="InterPro"/>
</dbReference>
<keyword evidence="4 12" id="KW-0547">Nucleotide-binding</keyword>
<dbReference type="Pfam" id="PF17764">
    <property type="entry name" value="PriA_3primeBD"/>
    <property type="match status" value="1"/>
</dbReference>
<dbReference type="InterPro" id="IPR011545">
    <property type="entry name" value="DEAD/DEAH_box_helicase_dom"/>
</dbReference>